<proteinExistence type="predicted"/>
<evidence type="ECO:0000313" key="1">
    <source>
        <dbReference type="EMBL" id="MBC8533622.1"/>
    </source>
</evidence>
<dbReference type="GO" id="GO:0043571">
    <property type="term" value="P:maintenance of CRISPR repeat elements"/>
    <property type="evidence" value="ECO:0007669"/>
    <property type="project" value="InterPro"/>
</dbReference>
<sequence length="332" mass="37009">MAIQNRYEFLYYIACTNCNPNGDPDMGNMPRIDPQTMQGFITDAATKRRIRNYVELAHRGEPGMNIIIQQATNINRHIAEAKRAAGVENCAKAKEAVYAGRQKACELFYDVRTFGAVMSTGPNAGQVRGPVQITYGKSLDPVLPLDISITRMAVADKIKDDATVEDYKAWEDAQSEDKLRTMGRKQIIPFGLYEVRGFVSANLAEETGFDQADLNILFEAILNMYEHDHSASKGEMAVVSPLIIFKHIGTDSDAAQRVRQAKLGCAPAHKLFDLVKVVKKDNVSYPRSYRDYTAVISLDKVPKGVQVGFKPSAFEPVVWDALPADEDWFRHG</sequence>
<organism evidence="1 2">
    <name type="scientific">Yeguia hominis</name>
    <dbReference type="NCBI Taxonomy" id="2763662"/>
    <lineage>
        <taxon>Bacteria</taxon>
        <taxon>Bacillati</taxon>
        <taxon>Bacillota</taxon>
        <taxon>Clostridia</taxon>
        <taxon>Eubacteriales</taxon>
        <taxon>Yeguiaceae</taxon>
        <taxon>Yeguia</taxon>
    </lineage>
</organism>
<keyword evidence="2" id="KW-1185">Reference proteome</keyword>
<gene>
    <name evidence="1" type="primary">cas7c</name>
    <name evidence="1" type="ORF">IAG03_06300</name>
</gene>
<dbReference type="RefSeq" id="WP_249319165.1">
    <property type="nucleotide sequence ID" value="NZ_JACRSN010000007.1"/>
</dbReference>
<protein>
    <submittedName>
        <fullName evidence="1">Type I-C CRISPR-associated protein Cas7/Csd2</fullName>
    </submittedName>
</protein>
<name>A0A926D951_9FIRM</name>
<dbReference type="InterPro" id="IPR013418">
    <property type="entry name" value="CRISPR-assoc_prot_Cas7/Csd2"/>
</dbReference>
<dbReference type="NCBIfam" id="TIGR02589">
    <property type="entry name" value="cas_Csd2"/>
    <property type="match status" value="1"/>
</dbReference>
<dbReference type="NCBIfam" id="TIGR01595">
    <property type="entry name" value="cas_CT1132"/>
    <property type="match status" value="1"/>
</dbReference>
<accession>A0A926D951</accession>
<reference evidence="1" key="1">
    <citation type="submission" date="2020-08" db="EMBL/GenBank/DDBJ databases">
        <title>Genome public.</title>
        <authorList>
            <person name="Liu C."/>
            <person name="Sun Q."/>
        </authorList>
    </citation>
    <scope>NUCLEOTIDE SEQUENCE</scope>
    <source>
        <strain evidence="1">NSJ-40</strain>
    </source>
</reference>
<comment type="caution">
    <text evidence="1">The sequence shown here is derived from an EMBL/GenBank/DDBJ whole genome shotgun (WGS) entry which is preliminary data.</text>
</comment>
<dbReference type="InterPro" id="IPR006482">
    <property type="entry name" value="Cas7_Csh2/Csh2"/>
</dbReference>
<dbReference type="Proteomes" id="UP000651482">
    <property type="component" value="Unassembled WGS sequence"/>
</dbReference>
<dbReference type="AlphaFoldDB" id="A0A926D951"/>
<dbReference type="EMBL" id="JACRSN010000007">
    <property type="protein sequence ID" value="MBC8533622.1"/>
    <property type="molecule type" value="Genomic_DNA"/>
</dbReference>
<evidence type="ECO:0000313" key="2">
    <source>
        <dbReference type="Proteomes" id="UP000651482"/>
    </source>
</evidence>
<dbReference type="Pfam" id="PF05107">
    <property type="entry name" value="Cas_Cas7"/>
    <property type="match status" value="1"/>
</dbReference>